<proteinExistence type="predicted"/>
<dbReference type="EMBL" id="SRYB01000038">
    <property type="protein sequence ID" value="TGY76602.1"/>
    <property type="molecule type" value="Genomic_DNA"/>
</dbReference>
<keyword evidence="1" id="KW-0808">Transferase</keyword>
<reference evidence="1" key="1">
    <citation type="submission" date="2019-04" db="EMBL/GenBank/DDBJ databases">
        <title>Microbes associate with the intestines of laboratory mice.</title>
        <authorList>
            <person name="Navarre W."/>
            <person name="Wong E."/>
            <person name="Huang K."/>
            <person name="Tropini C."/>
            <person name="Ng K."/>
            <person name="Yu B."/>
        </authorList>
    </citation>
    <scope>NUCLEOTIDE SEQUENCE</scope>
    <source>
        <strain evidence="1">NM04_E33</strain>
    </source>
</reference>
<evidence type="ECO:0000313" key="1">
    <source>
        <dbReference type="EMBL" id="TGY76602.1"/>
    </source>
</evidence>
<evidence type="ECO:0000313" key="2">
    <source>
        <dbReference type="Proteomes" id="UP000306319"/>
    </source>
</evidence>
<comment type="caution">
    <text evidence="1">The sequence shown here is derived from an EMBL/GenBank/DDBJ whole genome shotgun (WGS) entry which is preliminary data.</text>
</comment>
<keyword evidence="1" id="KW-0489">Methyltransferase</keyword>
<protein>
    <submittedName>
        <fullName evidence="1">SAM-dependent methyltransferase</fullName>
    </submittedName>
</protein>
<accession>A0AC61RBA5</accession>
<keyword evidence="2" id="KW-1185">Reference proteome</keyword>
<organism evidence="1 2">
    <name type="scientific">Lepagella muris</name>
    <dbReference type="NCBI Taxonomy" id="3032870"/>
    <lineage>
        <taxon>Bacteria</taxon>
        <taxon>Pseudomonadati</taxon>
        <taxon>Bacteroidota</taxon>
        <taxon>Bacteroidia</taxon>
        <taxon>Bacteroidales</taxon>
        <taxon>Muribaculaceae</taxon>
        <taxon>Lepagella</taxon>
    </lineage>
</organism>
<sequence>MELIPALYLIPVNISNAPLRTALPDGNLDIIKQLRHFIVENVRTARRFLKRCDPSFDIGSVTFYELNRHTDLTEVSSYLNPLREGVPMGVMSEAGCPAVADPGALPVSIAQREGLRVVPLVGPSSILLSLMASGFNGQGFSFNGYLPIDPRERERKLRELEQQSQKLDMTQIFIETPYRNNRMVASLASTLKGSTRLCVACDITDQENESIVTMPVSKWKTAKYDYDKRPAIFLIYAR</sequence>
<name>A0AC61RBA5_9BACT</name>
<dbReference type="Proteomes" id="UP000306319">
    <property type="component" value="Unassembled WGS sequence"/>
</dbReference>
<gene>
    <name evidence="1" type="ORF">E5331_17695</name>
</gene>